<proteinExistence type="predicted"/>
<dbReference type="AlphaFoldDB" id="A0A087U9A9"/>
<reference evidence="1 2" key="1">
    <citation type="submission" date="2013-11" db="EMBL/GenBank/DDBJ databases">
        <title>Genome sequencing of Stegodyphus mimosarum.</title>
        <authorList>
            <person name="Bechsgaard J."/>
        </authorList>
    </citation>
    <scope>NUCLEOTIDE SEQUENCE [LARGE SCALE GENOMIC DNA]</scope>
</reference>
<protein>
    <submittedName>
        <fullName evidence="1">Uncharacterized protein</fullName>
    </submittedName>
</protein>
<dbReference type="Proteomes" id="UP000054359">
    <property type="component" value="Unassembled WGS sequence"/>
</dbReference>
<dbReference type="EMBL" id="KK118828">
    <property type="protein sequence ID" value="KFM73948.1"/>
    <property type="molecule type" value="Genomic_DNA"/>
</dbReference>
<evidence type="ECO:0000313" key="1">
    <source>
        <dbReference type="EMBL" id="KFM73948.1"/>
    </source>
</evidence>
<accession>A0A087U9A9</accession>
<keyword evidence="2" id="KW-1185">Reference proteome</keyword>
<feature type="non-terminal residue" evidence="1">
    <location>
        <position position="151"/>
    </location>
</feature>
<dbReference type="Gene3D" id="3.20.20.80">
    <property type="entry name" value="Glycosidases"/>
    <property type="match status" value="1"/>
</dbReference>
<organism evidence="1 2">
    <name type="scientific">Stegodyphus mimosarum</name>
    <name type="common">African social velvet spider</name>
    <dbReference type="NCBI Taxonomy" id="407821"/>
    <lineage>
        <taxon>Eukaryota</taxon>
        <taxon>Metazoa</taxon>
        <taxon>Ecdysozoa</taxon>
        <taxon>Arthropoda</taxon>
        <taxon>Chelicerata</taxon>
        <taxon>Arachnida</taxon>
        <taxon>Araneae</taxon>
        <taxon>Araneomorphae</taxon>
        <taxon>Entelegynae</taxon>
        <taxon>Eresoidea</taxon>
        <taxon>Eresidae</taxon>
        <taxon>Stegodyphus</taxon>
    </lineage>
</organism>
<sequence length="151" mass="17183">MQWTADNSSGGFTDNMTNPWLPLNPEHFSTNVQNQKSRLREVMRAISFRKTTLRLYQQNEQRVEILDPNVIVLERKHQRDNTKRMLLAANFGNVSEDKEFPDSYGSVKAVLATSGPTRSRIGSRGFTITPGAAFLAEVRLMYYPSPTVVVY</sequence>
<dbReference type="OrthoDB" id="6429943at2759"/>
<name>A0A087U9A9_STEMI</name>
<evidence type="ECO:0000313" key="2">
    <source>
        <dbReference type="Proteomes" id="UP000054359"/>
    </source>
</evidence>
<dbReference type="OMA" id="CLEYVSI"/>
<gene>
    <name evidence="1" type="ORF">X975_16802</name>
</gene>